<accession>A0ACC0C7L5</accession>
<evidence type="ECO:0000313" key="2">
    <source>
        <dbReference type="Proteomes" id="UP001060085"/>
    </source>
</evidence>
<protein>
    <submittedName>
        <fullName evidence="1">Uncharacterized protein</fullName>
    </submittedName>
</protein>
<dbReference type="EMBL" id="CM044701">
    <property type="protein sequence ID" value="KAI5680926.1"/>
    <property type="molecule type" value="Genomic_DNA"/>
</dbReference>
<dbReference type="Proteomes" id="UP001060085">
    <property type="component" value="Linkage Group LG01"/>
</dbReference>
<proteinExistence type="predicted"/>
<gene>
    <name evidence="1" type="ORF">M9H77_02153</name>
</gene>
<name>A0ACC0C7L5_CATRO</name>
<sequence>MQLYCSRWTQPGENNSSPGSCPGWFGRCPNRLPGDPDLGTESSEKGRKYSKGMSDGHSVSSRARVFSWASYKLSEGFGRNQEVWANQNTSALSRHPNFQNHVCIMIDSTDRVRNIKQDHRNKFRYPVVITSLKHTAISRPHESRSHVSKIPICQAKPHDL</sequence>
<comment type="caution">
    <text evidence="1">The sequence shown here is derived from an EMBL/GenBank/DDBJ whole genome shotgun (WGS) entry which is preliminary data.</text>
</comment>
<reference evidence="2" key="1">
    <citation type="journal article" date="2023" name="Nat. Plants">
        <title>Single-cell RNA sequencing provides a high-resolution roadmap for understanding the multicellular compartmentation of specialized metabolism.</title>
        <authorList>
            <person name="Sun S."/>
            <person name="Shen X."/>
            <person name="Li Y."/>
            <person name="Li Y."/>
            <person name="Wang S."/>
            <person name="Li R."/>
            <person name="Zhang H."/>
            <person name="Shen G."/>
            <person name="Guo B."/>
            <person name="Wei J."/>
            <person name="Xu J."/>
            <person name="St-Pierre B."/>
            <person name="Chen S."/>
            <person name="Sun C."/>
        </authorList>
    </citation>
    <scope>NUCLEOTIDE SEQUENCE [LARGE SCALE GENOMIC DNA]</scope>
</reference>
<keyword evidence="2" id="KW-1185">Reference proteome</keyword>
<evidence type="ECO:0000313" key="1">
    <source>
        <dbReference type="EMBL" id="KAI5680926.1"/>
    </source>
</evidence>
<organism evidence="1 2">
    <name type="scientific">Catharanthus roseus</name>
    <name type="common">Madagascar periwinkle</name>
    <name type="synonym">Vinca rosea</name>
    <dbReference type="NCBI Taxonomy" id="4058"/>
    <lineage>
        <taxon>Eukaryota</taxon>
        <taxon>Viridiplantae</taxon>
        <taxon>Streptophyta</taxon>
        <taxon>Embryophyta</taxon>
        <taxon>Tracheophyta</taxon>
        <taxon>Spermatophyta</taxon>
        <taxon>Magnoliopsida</taxon>
        <taxon>eudicotyledons</taxon>
        <taxon>Gunneridae</taxon>
        <taxon>Pentapetalae</taxon>
        <taxon>asterids</taxon>
        <taxon>lamiids</taxon>
        <taxon>Gentianales</taxon>
        <taxon>Apocynaceae</taxon>
        <taxon>Rauvolfioideae</taxon>
        <taxon>Vinceae</taxon>
        <taxon>Catharanthinae</taxon>
        <taxon>Catharanthus</taxon>
    </lineage>
</organism>